<dbReference type="GO" id="GO:0016787">
    <property type="term" value="F:hydrolase activity"/>
    <property type="evidence" value="ECO:0007669"/>
    <property type="project" value="InterPro"/>
</dbReference>
<dbReference type="AlphaFoldDB" id="X1VZL3"/>
<dbReference type="InterPro" id="IPR004843">
    <property type="entry name" value="Calcineurin-like_PHP"/>
</dbReference>
<dbReference type="SUPFAM" id="SSF56300">
    <property type="entry name" value="Metallo-dependent phosphatases"/>
    <property type="match status" value="1"/>
</dbReference>
<dbReference type="EMBL" id="BARW01036537">
    <property type="protein sequence ID" value="GAJ18655.1"/>
    <property type="molecule type" value="Genomic_DNA"/>
</dbReference>
<organism evidence="2">
    <name type="scientific">marine sediment metagenome</name>
    <dbReference type="NCBI Taxonomy" id="412755"/>
    <lineage>
        <taxon>unclassified sequences</taxon>
        <taxon>metagenomes</taxon>
        <taxon>ecological metagenomes</taxon>
    </lineage>
</organism>
<feature type="domain" description="Calcineurin-like phosphoesterase" evidence="1">
    <location>
        <begin position="1"/>
        <end position="92"/>
    </location>
</feature>
<evidence type="ECO:0000313" key="2">
    <source>
        <dbReference type="EMBL" id="GAJ18655.1"/>
    </source>
</evidence>
<protein>
    <recommendedName>
        <fullName evidence="1">Calcineurin-like phosphoesterase domain-containing protein</fullName>
    </recommendedName>
</protein>
<comment type="caution">
    <text evidence="2">The sequence shown here is derived from an EMBL/GenBank/DDBJ whole genome shotgun (WGS) entry which is preliminary data.</text>
</comment>
<dbReference type="InterPro" id="IPR029052">
    <property type="entry name" value="Metallo-depent_PP-like"/>
</dbReference>
<proteinExistence type="predicted"/>
<accession>X1VZL3</accession>
<feature type="non-terminal residue" evidence="2">
    <location>
        <position position="107"/>
    </location>
</feature>
<reference evidence="2" key="1">
    <citation type="journal article" date="2014" name="Front. Microbiol.">
        <title>High frequency of phylogenetically diverse reductive dehalogenase-homologous genes in deep subseafloor sedimentary metagenomes.</title>
        <authorList>
            <person name="Kawai M."/>
            <person name="Futagami T."/>
            <person name="Toyoda A."/>
            <person name="Takaki Y."/>
            <person name="Nishi S."/>
            <person name="Hori S."/>
            <person name="Arai W."/>
            <person name="Tsubouchi T."/>
            <person name="Morono Y."/>
            <person name="Uchiyama I."/>
            <person name="Ito T."/>
            <person name="Fujiyama A."/>
            <person name="Inagaki F."/>
            <person name="Takami H."/>
        </authorList>
    </citation>
    <scope>NUCLEOTIDE SEQUENCE</scope>
    <source>
        <strain evidence="2">Expedition CK06-06</strain>
    </source>
</reference>
<name>X1VZL3_9ZZZZ</name>
<evidence type="ECO:0000259" key="1">
    <source>
        <dbReference type="Pfam" id="PF00149"/>
    </source>
</evidence>
<gene>
    <name evidence="2" type="ORF">S12H4_56686</name>
</gene>
<dbReference type="Pfam" id="PF00149">
    <property type="entry name" value="Metallophos"/>
    <property type="match status" value="1"/>
</dbReference>
<sequence length="107" mass="12203">MRRYIASDFHNGNDVADYDRVMGFLELVEDDADELLLVGDFEELLWSNLTILKTVPPYSYVTDKVRQIAAKKPAKVILGNHDWNLGLFSSQIEPIQIVKPFAEDGVY</sequence>